<evidence type="ECO:0000313" key="2">
    <source>
        <dbReference type="EMBL" id="XBO42223.1"/>
    </source>
</evidence>
<dbReference type="InterPro" id="IPR036291">
    <property type="entry name" value="NAD(P)-bd_dom_sf"/>
</dbReference>
<organism evidence="2">
    <name type="scientific">Pedococcus sp. KACC 23699</name>
    <dbReference type="NCBI Taxonomy" id="3149228"/>
    <lineage>
        <taxon>Bacteria</taxon>
        <taxon>Bacillati</taxon>
        <taxon>Actinomycetota</taxon>
        <taxon>Actinomycetes</taxon>
        <taxon>Micrococcales</taxon>
        <taxon>Intrasporangiaceae</taxon>
        <taxon>Pedococcus</taxon>
    </lineage>
</organism>
<dbReference type="AlphaFoldDB" id="A0AAU7JP64"/>
<dbReference type="GO" id="GO:0004029">
    <property type="term" value="F:aldehyde dehydrogenase (NAD+) activity"/>
    <property type="evidence" value="ECO:0007669"/>
    <property type="project" value="TreeGrafter"/>
</dbReference>
<reference evidence="2" key="1">
    <citation type="submission" date="2024-05" db="EMBL/GenBank/DDBJ databases">
        <authorList>
            <person name="Kim S."/>
            <person name="Heo J."/>
            <person name="Choi H."/>
            <person name="Choi Y."/>
            <person name="Kwon S.-W."/>
            <person name="Kim Y."/>
        </authorList>
    </citation>
    <scope>NUCLEOTIDE SEQUENCE</scope>
    <source>
        <strain evidence="2">KACC 23699</strain>
    </source>
</reference>
<dbReference type="InterPro" id="IPR051783">
    <property type="entry name" value="NAD(P)-dependent_oxidoreduct"/>
</dbReference>
<dbReference type="Gene3D" id="3.40.50.720">
    <property type="entry name" value="NAD(P)-binding Rossmann-like Domain"/>
    <property type="match status" value="1"/>
</dbReference>
<proteinExistence type="predicted"/>
<dbReference type="EMBL" id="CP157483">
    <property type="protein sequence ID" value="XBO42223.1"/>
    <property type="molecule type" value="Genomic_DNA"/>
</dbReference>
<name>A0AAU7JP64_9MICO</name>
<dbReference type="InterPro" id="IPR016040">
    <property type="entry name" value="NAD(P)-bd_dom"/>
</dbReference>
<dbReference type="GO" id="GO:0005737">
    <property type="term" value="C:cytoplasm"/>
    <property type="evidence" value="ECO:0007669"/>
    <property type="project" value="TreeGrafter"/>
</dbReference>
<dbReference type="RefSeq" id="WP_406829634.1">
    <property type="nucleotide sequence ID" value="NZ_CP157483.1"/>
</dbReference>
<evidence type="ECO:0000259" key="1">
    <source>
        <dbReference type="Pfam" id="PF13460"/>
    </source>
</evidence>
<dbReference type="PANTHER" id="PTHR48079:SF6">
    <property type="entry name" value="NAD(P)-BINDING DOMAIN-CONTAINING PROTEIN-RELATED"/>
    <property type="match status" value="1"/>
</dbReference>
<protein>
    <submittedName>
        <fullName evidence="2">NAD(P)H-binding protein</fullName>
    </submittedName>
</protein>
<gene>
    <name evidence="2" type="ORF">ABEG17_11565</name>
</gene>
<dbReference type="SUPFAM" id="SSF51735">
    <property type="entry name" value="NAD(P)-binding Rossmann-fold domains"/>
    <property type="match status" value="1"/>
</dbReference>
<feature type="domain" description="NAD(P)-binding" evidence="1">
    <location>
        <begin position="15"/>
        <end position="168"/>
    </location>
</feature>
<dbReference type="PANTHER" id="PTHR48079">
    <property type="entry name" value="PROTEIN YEEZ"/>
    <property type="match status" value="1"/>
</dbReference>
<sequence length="361" mass="38331">MPTGLEVFVRVVVTGAGGYIGSRLVPALLAAGHDVTATFTRAASAQRFWWADQVRVVEMDVLDRASARAAFADAQALYYLIHGLGGDDFATTDREGAYNAAHAAVRAGIERIVYLGGLVPDLPDGDLSPHLRSRLEVEGVLTDSGVPTVALRAAMVVGSGSTSFEVMRQISERLPVQVLPTWMRTSRVEPIAVTDVVAALVGALDAPASSRAYDVGSGEPLAYAALLRRYAKLAGLTRVQVSVPLLPTALVARLAPVLTAAPPSTVQTLVESLHHDMVCREDDFRRDLLPTGHRLISVGQALERALHVPGAGVPDVRRDVMGPLHSDADWAGGQVSRTDGRPVHRRLGGWRGLLLGPPPPG</sequence>
<dbReference type="Pfam" id="PF13460">
    <property type="entry name" value="NAD_binding_10"/>
    <property type="match status" value="1"/>
</dbReference>
<accession>A0AAU7JP64</accession>